<name>A0A4Z2FD50_9TELE</name>
<feature type="region of interest" description="Disordered" evidence="1">
    <location>
        <begin position="1"/>
        <end position="21"/>
    </location>
</feature>
<reference evidence="2 3" key="1">
    <citation type="submission" date="2019-03" db="EMBL/GenBank/DDBJ databases">
        <title>First draft genome of Liparis tanakae, snailfish: a comprehensive survey of snailfish specific genes.</title>
        <authorList>
            <person name="Kim W."/>
            <person name="Song I."/>
            <person name="Jeong J.-H."/>
            <person name="Kim D."/>
            <person name="Kim S."/>
            <person name="Ryu S."/>
            <person name="Song J.Y."/>
            <person name="Lee S.K."/>
        </authorList>
    </citation>
    <scope>NUCLEOTIDE SEQUENCE [LARGE SCALE GENOMIC DNA]</scope>
    <source>
        <tissue evidence="2">Muscle</tissue>
    </source>
</reference>
<proteinExistence type="predicted"/>
<evidence type="ECO:0000256" key="1">
    <source>
        <dbReference type="SAM" id="MobiDB-lite"/>
    </source>
</evidence>
<sequence>MALMKGWKQLKGNSGSGSSLRNSFRAPAITWTSSHWPSSRTFFLEDLSLAAQPTEAPLSSTVYSGTI</sequence>
<comment type="caution">
    <text evidence="2">The sequence shown here is derived from an EMBL/GenBank/DDBJ whole genome shotgun (WGS) entry which is preliminary data.</text>
</comment>
<organism evidence="2 3">
    <name type="scientific">Liparis tanakae</name>
    <name type="common">Tanaka's snailfish</name>
    <dbReference type="NCBI Taxonomy" id="230148"/>
    <lineage>
        <taxon>Eukaryota</taxon>
        <taxon>Metazoa</taxon>
        <taxon>Chordata</taxon>
        <taxon>Craniata</taxon>
        <taxon>Vertebrata</taxon>
        <taxon>Euteleostomi</taxon>
        <taxon>Actinopterygii</taxon>
        <taxon>Neopterygii</taxon>
        <taxon>Teleostei</taxon>
        <taxon>Neoteleostei</taxon>
        <taxon>Acanthomorphata</taxon>
        <taxon>Eupercaria</taxon>
        <taxon>Perciformes</taxon>
        <taxon>Cottioidei</taxon>
        <taxon>Cottales</taxon>
        <taxon>Liparidae</taxon>
        <taxon>Liparis</taxon>
    </lineage>
</organism>
<keyword evidence="3" id="KW-1185">Reference proteome</keyword>
<accession>A0A4Z2FD50</accession>
<dbReference type="EMBL" id="SRLO01001348">
    <property type="protein sequence ID" value="TNN38703.1"/>
    <property type="molecule type" value="Genomic_DNA"/>
</dbReference>
<protein>
    <submittedName>
        <fullName evidence="2">Uncharacterized protein</fullName>
    </submittedName>
</protein>
<gene>
    <name evidence="2" type="ORF">EYF80_051139</name>
</gene>
<dbReference type="AlphaFoldDB" id="A0A4Z2FD50"/>
<dbReference type="Proteomes" id="UP000314294">
    <property type="component" value="Unassembled WGS sequence"/>
</dbReference>
<evidence type="ECO:0000313" key="2">
    <source>
        <dbReference type="EMBL" id="TNN38703.1"/>
    </source>
</evidence>
<evidence type="ECO:0000313" key="3">
    <source>
        <dbReference type="Proteomes" id="UP000314294"/>
    </source>
</evidence>